<dbReference type="RefSeq" id="WP_167013072.1">
    <property type="nucleotide sequence ID" value="NZ_VWXF01000002.1"/>
</dbReference>
<comment type="caution">
    <text evidence="1">The sequence shown here is derived from an EMBL/GenBank/DDBJ whole genome shotgun (WGS) entry which is preliminary data.</text>
</comment>
<evidence type="ECO:0000313" key="2">
    <source>
        <dbReference type="Proteomes" id="UP001515683"/>
    </source>
</evidence>
<name>A0ABX0R825_9GAMM</name>
<organism evidence="1 2">
    <name type="scientific">Candidatus Pantoea multigeneris</name>
    <dbReference type="NCBI Taxonomy" id="2608357"/>
    <lineage>
        <taxon>Bacteria</taxon>
        <taxon>Pseudomonadati</taxon>
        <taxon>Pseudomonadota</taxon>
        <taxon>Gammaproteobacteria</taxon>
        <taxon>Enterobacterales</taxon>
        <taxon>Erwiniaceae</taxon>
        <taxon>Pantoea</taxon>
    </lineage>
</organism>
<gene>
    <name evidence="1" type="ORF">F3J40_06400</name>
</gene>
<keyword evidence="2" id="KW-1185">Reference proteome</keyword>
<reference evidence="1 2" key="1">
    <citation type="journal article" date="2019" name="bioRxiv">
        <title>Bacteria contribute to plant secondary compound degradation in a generalist herbivore system.</title>
        <authorList>
            <person name="Francoeur C.B."/>
            <person name="Khadempour L."/>
            <person name="Moreira-Soto R.D."/>
            <person name="Gotting K."/>
            <person name="Book A.J."/>
            <person name="Pinto-Tomas A.A."/>
            <person name="Keefover-Ring K."/>
            <person name="Currie C.R."/>
        </authorList>
    </citation>
    <scope>NUCLEOTIDE SEQUENCE [LARGE SCALE GENOMIC DNA]</scope>
    <source>
        <strain evidence="1">Acro-835</strain>
    </source>
</reference>
<protein>
    <submittedName>
        <fullName evidence="1">Uncharacterized protein</fullName>
    </submittedName>
</protein>
<dbReference type="EMBL" id="VWXF01000002">
    <property type="protein sequence ID" value="NIF21237.1"/>
    <property type="molecule type" value="Genomic_DNA"/>
</dbReference>
<sequence>MGINAVQPTITGATPPANAVGSEVVDKARQTYQQLIATLDHPALWTSRMSGALVSELAKTPLLKGRAATLIVLDRQQNIFKAVDLRNGRELDAASVNLSKSQQLIIERSEQEADGCFRVIHNDRGYVKFDRHPQGGFGIRNDPGNPAFTTPASFPFLDSLALALFSHKKSRSAMAIATHREMLRQQLRGVLQEKIAAMGPDLTNDAHTPRIIATHPKRPLTTSSLSTPGSISAPVTRPLNNAYIAATLRDDAKNAESVLPKSKKRHRVKRMIPDTLVSAGRSLKRITRAVSAGIGSLFNRHQS</sequence>
<accession>A0ABX0R825</accession>
<evidence type="ECO:0000313" key="1">
    <source>
        <dbReference type="EMBL" id="NIF21237.1"/>
    </source>
</evidence>
<proteinExistence type="predicted"/>
<dbReference type="Proteomes" id="UP001515683">
    <property type="component" value="Unassembled WGS sequence"/>
</dbReference>